<keyword evidence="3" id="KW-1185">Reference proteome</keyword>
<dbReference type="PANTHER" id="PTHR35046">
    <property type="entry name" value="ZINC KNUCKLE (CCHC-TYPE) FAMILY PROTEIN"/>
    <property type="match status" value="1"/>
</dbReference>
<dbReference type="PANTHER" id="PTHR35046:SF9">
    <property type="entry name" value="RNA-DIRECTED DNA POLYMERASE"/>
    <property type="match status" value="1"/>
</dbReference>
<evidence type="ECO:0000313" key="2">
    <source>
        <dbReference type="EMBL" id="KAA3473906.1"/>
    </source>
</evidence>
<reference evidence="2" key="1">
    <citation type="submission" date="2019-08" db="EMBL/GenBank/DDBJ databases">
        <authorList>
            <person name="Liu F."/>
        </authorList>
    </citation>
    <scope>NUCLEOTIDE SEQUENCE [LARGE SCALE GENOMIC DNA]</scope>
    <source>
        <strain evidence="2">PA1801</strain>
        <tissue evidence="2">Leaf</tissue>
    </source>
</reference>
<protein>
    <submittedName>
        <fullName evidence="2">Mutant gag-pol polyprotein</fullName>
    </submittedName>
</protein>
<organism evidence="2 3">
    <name type="scientific">Gossypium australe</name>
    <dbReference type="NCBI Taxonomy" id="47621"/>
    <lineage>
        <taxon>Eukaryota</taxon>
        <taxon>Viridiplantae</taxon>
        <taxon>Streptophyta</taxon>
        <taxon>Embryophyta</taxon>
        <taxon>Tracheophyta</taxon>
        <taxon>Spermatophyta</taxon>
        <taxon>Magnoliopsida</taxon>
        <taxon>eudicotyledons</taxon>
        <taxon>Gunneridae</taxon>
        <taxon>Pentapetalae</taxon>
        <taxon>rosids</taxon>
        <taxon>malvids</taxon>
        <taxon>Malvales</taxon>
        <taxon>Malvaceae</taxon>
        <taxon>Malvoideae</taxon>
        <taxon>Gossypium</taxon>
    </lineage>
</organism>
<proteinExistence type="predicted"/>
<evidence type="ECO:0000313" key="3">
    <source>
        <dbReference type="Proteomes" id="UP000325315"/>
    </source>
</evidence>
<accession>A0A5B6VY04</accession>
<gene>
    <name evidence="2" type="ORF">EPI10_024246</name>
</gene>
<dbReference type="EMBL" id="SMMG02000005">
    <property type="protein sequence ID" value="KAA3473906.1"/>
    <property type="molecule type" value="Genomic_DNA"/>
</dbReference>
<dbReference type="OrthoDB" id="1731207at2759"/>
<evidence type="ECO:0000259" key="1">
    <source>
        <dbReference type="Pfam" id="PF03732"/>
    </source>
</evidence>
<sequence length="89" mass="10496">MKAIMRRRFIPNYYQRDLNKKLQTLTQGNKNVEDYHKEMEIAMIRANVEEDRKATMERFLAEIANVVKLQHYVELTNMVHMAIKGGKAA</sequence>
<name>A0A5B6VY04_9ROSI</name>
<comment type="caution">
    <text evidence="2">The sequence shown here is derived from an EMBL/GenBank/DDBJ whole genome shotgun (WGS) entry which is preliminary data.</text>
</comment>
<feature type="domain" description="Retrotransposon gag" evidence="1">
    <location>
        <begin position="1"/>
        <end position="61"/>
    </location>
</feature>
<dbReference type="AlphaFoldDB" id="A0A5B6VY04"/>
<dbReference type="Proteomes" id="UP000325315">
    <property type="component" value="Unassembled WGS sequence"/>
</dbReference>
<dbReference type="InterPro" id="IPR005162">
    <property type="entry name" value="Retrotrans_gag_dom"/>
</dbReference>
<dbReference type="Pfam" id="PF03732">
    <property type="entry name" value="Retrotrans_gag"/>
    <property type="match status" value="1"/>
</dbReference>